<accession>A0ABQ5C7X9</accession>
<feature type="region of interest" description="Disordered" evidence="1">
    <location>
        <begin position="37"/>
        <end position="65"/>
    </location>
</feature>
<reference evidence="2" key="2">
    <citation type="submission" date="2022-01" db="EMBL/GenBank/DDBJ databases">
        <authorList>
            <person name="Yamashiro T."/>
            <person name="Shiraishi A."/>
            <person name="Satake H."/>
            <person name="Nakayama K."/>
        </authorList>
    </citation>
    <scope>NUCLEOTIDE SEQUENCE</scope>
</reference>
<organism evidence="2 3">
    <name type="scientific">Tanacetum coccineum</name>
    <dbReference type="NCBI Taxonomy" id="301880"/>
    <lineage>
        <taxon>Eukaryota</taxon>
        <taxon>Viridiplantae</taxon>
        <taxon>Streptophyta</taxon>
        <taxon>Embryophyta</taxon>
        <taxon>Tracheophyta</taxon>
        <taxon>Spermatophyta</taxon>
        <taxon>Magnoliopsida</taxon>
        <taxon>eudicotyledons</taxon>
        <taxon>Gunneridae</taxon>
        <taxon>Pentapetalae</taxon>
        <taxon>asterids</taxon>
        <taxon>campanulids</taxon>
        <taxon>Asterales</taxon>
        <taxon>Asteraceae</taxon>
        <taxon>Asteroideae</taxon>
        <taxon>Anthemideae</taxon>
        <taxon>Anthemidinae</taxon>
        <taxon>Tanacetum</taxon>
    </lineage>
</organism>
<sequence length="100" mass="11181">MYNLSVINTFVDYRTELVEGSSKKAKTELEENLKKAKAEVMEGSSKRGGEESEQESIKNQKVDEDKETTKLQSLIKVIPNEEEIAINVVPLATKPPTIVD</sequence>
<name>A0ABQ5C7X9_9ASTR</name>
<evidence type="ECO:0000313" key="2">
    <source>
        <dbReference type="EMBL" id="GJT22597.1"/>
    </source>
</evidence>
<reference evidence="2" key="1">
    <citation type="journal article" date="2022" name="Int. J. Mol. Sci.">
        <title>Draft Genome of Tanacetum Coccineum: Genomic Comparison of Closely Related Tanacetum-Family Plants.</title>
        <authorList>
            <person name="Yamashiro T."/>
            <person name="Shiraishi A."/>
            <person name="Nakayama K."/>
            <person name="Satake H."/>
        </authorList>
    </citation>
    <scope>NUCLEOTIDE SEQUENCE</scope>
</reference>
<keyword evidence="3" id="KW-1185">Reference proteome</keyword>
<evidence type="ECO:0000313" key="3">
    <source>
        <dbReference type="Proteomes" id="UP001151760"/>
    </source>
</evidence>
<proteinExistence type="predicted"/>
<evidence type="ECO:0000256" key="1">
    <source>
        <dbReference type="SAM" id="MobiDB-lite"/>
    </source>
</evidence>
<dbReference type="Proteomes" id="UP001151760">
    <property type="component" value="Unassembled WGS sequence"/>
</dbReference>
<comment type="caution">
    <text evidence="2">The sequence shown here is derived from an EMBL/GenBank/DDBJ whole genome shotgun (WGS) entry which is preliminary data.</text>
</comment>
<protein>
    <submittedName>
        <fullName evidence="2">Uncharacterized protein</fullName>
    </submittedName>
</protein>
<dbReference type="EMBL" id="BQNB010013981">
    <property type="protein sequence ID" value="GJT22597.1"/>
    <property type="molecule type" value="Genomic_DNA"/>
</dbReference>
<gene>
    <name evidence="2" type="ORF">Tco_0892534</name>
</gene>